<reference evidence="1" key="1">
    <citation type="submission" date="2016-04" db="EMBL/GenBank/DDBJ databases">
        <authorList>
            <person name="Evans L.H."/>
            <person name="Alamgir A."/>
            <person name="Owens N."/>
            <person name="Weber N.D."/>
            <person name="Virtaneva K."/>
            <person name="Barbian K."/>
            <person name="Babar A."/>
            <person name="Rosenke K."/>
        </authorList>
    </citation>
    <scope>NUCLEOTIDE SEQUENCE</scope>
    <source>
        <strain evidence="1">86</strain>
    </source>
</reference>
<name>A0A212JPS9_9DELT</name>
<sequence length="177" mass="19691">MLRAAAGAAMHDVLPASSGPLTSPGPLPIPYTAEEVGRTFAALLATFDYSAELHELGIGRWSFHKRSHAKRLLTAVHIALWHIALERSFPHDAEAFFAHFVATYPPLAGDKRSAKKLRDLVAQFDALVAEKKDTDFTNIADTLITSLGILESDKRRQQLKLSLHIRSVYEFIFEKLI</sequence>
<dbReference type="AlphaFoldDB" id="A0A212JPS9"/>
<gene>
    <name evidence="1" type="ORF">KL86DPRO_11945</name>
</gene>
<organism evidence="1">
    <name type="scientific">uncultured delta proteobacterium</name>
    <dbReference type="NCBI Taxonomy" id="34034"/>
    <lineage>
        <taxon>Bacteria</taxon>
        <taxon>Deltaproteobacteria</taxon>
        <taxon>environmental samples</taxon>
    </lineage>
</organism>
<dbReference type="EMBL" id="FLUQ01000001">
    <property type="protein sequence ID" value="SBW01335.1"/>
    <property type="molecule type" value="Genomic_DNA"/>
</dbReference>
<accession>A0A212JPS9</accession>
<proteinExistence type="predicted"/>
<evidence type="ECO:0000313" key="1">
    <source>
        <dbReference type="EMBL" id="SBW01335.1"/>
    </source>
</evidence>
<protein>
    <submittedName>
        <fullName evidence="1">Uncharacterized protein</fullName>
    </submittedName>
</protein>